<comment type="subcellular location">
    <subcellularLocation>
        <location evidence="1">Membrane</location>
        <topology evidence="1">Multi-pass membrane protein</topology>
    </subcellularLocation>
</comment>
<protein>
    <submittedName>
        <fullName evidence="5">Formate/nitrite transporter</fullName>
    </submittedName>
</protein>
<dbReference type="Gene3D" id="1.20.1080.10">
    <property type="entry name" value="Glycerol uptake facilitator protein"/>
    <property type="match status" value="1"/>
</dbReference>
<keyword evidence="2" id="KW-0812">Transmembrane</keyword>
<evidence type="ECO:0000256" key="2">
    <source>
        <dbReference type="ARBA" id="ARBA00022692"/>
    </source>
</evidence>
<evidence type="ECO:0000256" key="4">
    <source>
        <dbReference type="ARBA" id="ARBA00023136"/>
    </source>
</evidence>
<dbReference type="STRING" id="1268072.PSAB_11795"/>
<dbReference type="Proteomes" id="UP000019772">
    <property type="component" value="Chromosome"/>
</dbReference>
<keyword evidence="3" id="KW-1133">Transmembrane helix</keyword>
<dbReference type="eggNOG" id="COG2116">
    <property type="taxonomic scope" value="Bacteria"/>
</dbReference>
<name>X4ZIZ1_9BACL</name>
<dbReference type="OrthoDB" id="9786493at2"/>
<organism evidence="5 6">
    <name type="scientific">Paenibacillus sabinae T27</name>
    <dbReference type="NCBI Taxonomy" id="1268072"/>
    <lineage>
        <taxon>Bacteria</taxon>
        <taxon>Bacillati</taxon>
        <taxon>Bacillota</taxon>
        <taxon>Bacilli</taxon>
        <taxon>Bacillales</taxon>
        <taxon>Paenibacillaceae</taxon>
        <taxon>Paenibacillus</taxon>
    </lineage>
</organism>
<evidence type="ECO:0000256" key="1">
    <source>
        <dbReference type="ARBA" id="ARBA00004141"/>
    </source>
</evidence>
<evidence type="ECO:0000313" key="6">
    <source>
        <dbReference type="Proteomes" id="UP000019772"/>
    </source>
</evidence>
<proteinExistence type="predicted"/>
<dbReference type="InterPro" id="IPR023271">
    <property type="entry name" value="Aquaporin-like"/>
</dbReference>
<dbReference type="GO" id="GO:0016020">
    <property type="term" value="C:membrane"/>
    <property type="evidence" value="ECO:0007669"/>
    <property type="project" value="UniProtKB-SubCell"/>
</dbReference>
<dbReference type="KEGG" id="psab:PSAB_11795"/>
<sequence>MDYVKPGEVQQSMIDAEKTKAELTISQLVTRGVLGGAILASATTLSNTAAAQTKIPVASALVIPVGKSL</sequence>
<accession>X4ZIZ1</accession>
<evidence type="ECO:0000256" key="3">
    <source>
        <dbReference type="ARBA" id="ARBA00022989"/>
    </source>
</evidence>
<reference evidence="5 6" key="1">
    <citation type="journal article" date="2014" name="PLoS Genet.">
        <title>Comparative Genomic Analysis of N2-Fixing and Non-N2-Fixing Paenibacillus spp.: Organization, Evolution and Expression of the Nitrogen Fixation Genes.</title>
        <authorList>
            <person name="Xie J.B."/>
            <person name="Du Z."/>
            <person name="Bai L."/>
            <person name="Tian C."/>
            <person name="Zhang Y."/>
            <person name="Xie J.Y."/>
            <person name="Wang T."/>
            <person name="Liu X."/>
            <person name="Chen X."/>
            <person name="Cheng Q."/>
            <person name="Chen S."/>
            <person name="Li J."/>
        </authorList>
    </citation>
    <scope>NUCLEOTIDE SEQUENCE [LARGE SCALE GENOMIC DNA]</scope>
    <source>
        <strain evidence="5 6">T27</strain>
    </source>
</reference>
<dbReference type="PATRIC" id="fig|1268072.3.peg.2452"/>
<dbReference type="EMBL" id="CP004078">
    <property type="protein sequence ID" value="AHV97287.1"/>
    <property type="molecule type" value="Genomic_DNA"/>
</dbReference>
<dbReference type="HOGENOM" id="CLU_2772075_0_0_9"/>
<dbReference type="RefSeq" id="WP_025334810.1">
    <property type="nucleotide sequence ID" value="NZ_CP004078.1"/>
</dbReference>
<keyword evidence="4" id="KW-0472">Membrane</keyword>
<keyword evidence="6" id="KW-1185">Reference proteome</keyword>
<gene>
    <name evidence="5" type="ORF">PSAB_11795</name>
</gene>
<dbReference type="AlphaFoldDB" id="X4ZIZ1"/>
<evidence type="ECO:0000313" key="5">
    <source>
        <dbReference type="EMBL" id="AHV97287.1"/>
    </source>
</evidence>